<feature type="domain" description="Core-binding (CB)" evidence="7">
    <location>
        <begin position="49"/>
        <end position="129"/>
    </location>
</feature>
<name>A0A4V0P286_FLUSA</name>
<dbReference type="AlphaFoldDB" id="A0A4V0P286"/>
<dbReference type="Gene3D" id="1.10.443.10">
    <property type="entry name" value="Intergrase catalytic core"/>
    <property type="match status" value="1"/>
</dbReference>
<organism evidence="8 9">
    <name type="scientific">Fluviispira sanaruensis</name>
    <dbReference type="NCBI Taxonomy" id="2493639"/>
    <lineage>
        <taxon>Bacteria</taxon>
        <taxon>Pseudomonadati</taxon>
        <taxon>Bdellovibrionota</taxon>
        <taxon>Oligoflexia</taxon>
        <taxon>Silvanigrellales</taxon>
        <taxon>Silvanigrellaceae</taxon>
        <taxon>Fluviispira</taxon>
    </lineage>
</organism>
<dbReference type="PROSITE" id="PS51900">
    <property type="entry name" value="CB"/>
    <property type="match status" value="1"/>
</dbReference>
<dbReference type="PANTHER" id="PTHR30349:SF41">
    <property type="entry name" value="INTEGRASE_RECOMBINASE PROTEIN MJ0367-RELATED"/>
    <property type="match status" value="1"/>
</dbReference>
<dbReference type="Proteomes" id="UP000291236">
    <property type="component" value="Chromosome"/>
</dbReference>
<dbReference type="Pfam" id="PF02899">
    <property type="entry name" value="Phage_int_SAM_1"/>
    <property type="match status" value="1"/>
</dbReference>
<sequence>MTKDRQDNSLSIVPISSVAKESLQHELHINTKNALSLWAQTPLTQNIQDAILHFIMSFHSPHTQKSYLNDLKNFISFTEYLNYKCENLNDISENLLILWHEYLNTQKKLSQKSIRRKLVTISSFFEFNIKRNLITENPMRFINLPKIKDESKTNAFTEEESKKIIVQLRDELQKILPDKISKIRQYKAAYLKYAVISTLFAIGMRVNELCEIKMGDLEFNNEFSRVHLKTKGNKDHFVFLHEKISEIIQNYIKDIRAYAKENDFLFIRTQGVKKETKLSQTAIYYMINSIAQKIGIEKKVSPHSCRATLATVLHKKGVPIANIQKILNHNSISTTAIYIKKADELQESAATKIDIPNFIPK</sequence>
<evidence type="ECO:0000259" key="7">
    <source>
        <dbReference type="PROSITE" id="PS51900"/>
    </source>
</evidence>
<dbReference type="EMBL" id="AP019368">
    <property type="protein sequence ID" value="BBH52357.1"/>
    <property type="molecule type" value="Genomic_DNA"/>
</dbReference>
<evidence type="ECO:0000256" key="2">
    <source>
        <dbReference type="ARBA" id="ARBA00022908"/>
    </source>
</evidence>
<evidence type="ECO:0000259" key="6">
    <source>
        <dbReference type="PROSITE" id="PS51898"/>
    </source>
</evidence>
<dbReference type="InterPro" id="IPR013762">
    <property type="entry name" value="Integrase-like_cat_sf"/>
</dbReference>
<dbReference type="OrthoDB" id="5292621at2"/>
<keyword evidence="9" id="KW-1185">Reference proteome</keyword>
<dbReference type="InterPro" id="IPR010998">
    <property type="entry name" value="Integrase_recombinase_N"/>
</dbReference>
<dbReference type="InterPro" id="IPR011010">
    <property type="entry name" value="DNA_brk_join_enz"/>
</dbReference>
<keyword evidence="2" id="KW-0229">DNA integration</keyword>
<evidence type="ECO:0000256" key="5">
    <source>
        <dbReference type="PROSITE-ProRule" id="PRU01248"/>
    </source>
</evidence>
<dbReference type="Gene3D" id="1.10.150.130">
    <property type="match status" value="1"/>
</dbReference>
<dbReference type="GO" id="GO:0015074">
    <property type="term" value="P:DNA integration"/>
    <property type="evidence" value="ECO:0007669"/>
    <property type="project" value="UniProtKB-KW"/>
</dbReference>
<dbReference type="InterPro" id="IPR002104">
    <property type="entry name" value="Integrase_catalytic"/>
</dbReference>
<gene>
    <name evidence="8" type="ORF">JCM31447_07980</name>
</gene>
<proteinExistence type="inferred from homology"/>
<dbReference type="InterPro" id="IPR004107">
    <property type="entry name" value="Integrase_SAM-like_N"/>
</dbReference>
<dbReference type="InterPro" id="IPR044068">
    <property type="entry name" value="CB"/>
</dbReference>
<feature type="domain" description="Tyr recombinase" evidence="6">
    <location>
        <begin position="151"/>
        <end position="351"/>
    </location>
</feature>
<dbReference type="SUPFAM" id="SSF56349">
    <property type="entry name" value="DNA breaking-rejoining enzymes"/>
    <property type="match status" value="1"/>
</dbReference>
<dbReference type="Pfam" id="PF00589">
    <property type="entry name" value="Phage_integrase"/>
    <property type="match status" value="1"/>
</dbReference>
<protein>
    <submittedName>
        <fullName evidence="8">Tyrosine recombinase</fullName>
    </submittedName>
</protein>
<evidence type="ECO:0000256" key="4">
    <source>
        <dbReference type="ARBA" id="ARBA00023172"/>
    </source>
</evidence>
<dbReference type="PROSITE" id="PS51898">
    <property type="entry name" value="TYR_RECOMBINASE"/>
    <property type="match status" value="1"/>
</dbReference>
<keyword evidence="3 5" id="KW-0238">DNA-binding</keyword>
<evidence type="ECO:0000313" key="9">
    <source>
        <dbReference type="Proteomes" id="UP000291236"/>
    </source>
</evidence>
<evidence type="ECO:0000256" key="3">
    <source>
        <dbReference type="ARBA" id="ARBA00023125"/>
    </source>
</evidence>
<dbReference type="GO" id="GO:0003677">
    <property type="term" value="F:DNA binding"/>
    <property type="evidence" value="ECO:0007669"/>
    <property type="project" value="UniProtKB-UniRule"/>
</dbReference>
<reference evidence="8 9" key="1">
    <citation type="submission" date="2018-12" db="EMBL/GenBank/DDBJ databases">
        <title>Rubrispira sanarue gen. nov., sp., nov., a member of the order Silvanigrellales, isolated from a brackish lake in Hamamatsu Japan.</title>
        <authorList>
            <person name="Maejima Y."/>
            <person name="Iino T."/>
            <person name="Muraguchi Y."/>
            <person name="Fukuda K."/>
            <person name="Nojiri H."/>
            <person name="Ohkuma M."/>
            <person name="Moriuchi R."/>
            <person name="Dohra H."/>
            <person name="Kimbara K."/>
            <person name="Shintani M."/>
        </authorList>
    </citation>
    <scope>NUCLEOTIDE SEQUENCE [LARGE SCALE GENOMIC DNA]</scope>
    <source>
        <strain evidence="8 9">RF1110005</strain>
    </source>
</reference>
<evidence type="ECO:0000313" key="8">
    <source>
        <dbReference type="EMBL" id="BBH52357.1"/>
    </source>
</evidence>
<dbReference type="RefSeq" id="WP_130606784.1">
    <property type="nucleotide sequence ID" value="NZ_AP019368.1"/>
</dbReference>
<dbReference type="PANTHER" id="PTHR30349">
    <property type="entry name" value="PHAGE INTEGRASE-RELATED"/>
    <property type="match status" value="1"/>
</dbReference>
<accession>A0A4V0P286</accession>
<keyword evidence="4" id="KW-0233">DNA recombination</keyword>
<comment type="similarity">
    <text evidence="1">Belongs to the 'phage' integrase family.</text>
</comment>
<evidence type="ECO:0000256" key="1">
    <source>
        <dbReference type="ARBA" id="ARBA00008857"/>
    </source>
</evidence>
<dbReference type="CDD" id="cd00397">
    <property type="entry name" value="DNA_BRE_C"/>
    <property type="match status" value="1"/>
</dbReference>
<dbReference type="KEGG" id="sbf:JCM31447_07980"/>
<dbReference type="GO" id="GO:0006310">
    <property type="term" value="P:DNA recombination"/>
    <property type="evidence" value="ECO:0007669"/>
    <property type="project" value="UniProtKB-KW"/>
</dbReference>
<dbReference type="InterPro" id="IPR050090">
    <property type="entry name" value="Tyrosine_recombinase_XerCD"/>
</dbReference>